<comment type="caution">
    <text evidence="3">The sequence shown here is derived from an EMBL/GenBank/DDBJ whole genome shotgun (WGS) entry which is preliminary data.</text>
</comment>
<dbReference type="AlphaFoldDB" id="R9GRN4"/>
<evidence type="ECO:0000259" key="2">
    <source>
        <dbReference type="Pfam" id="PF05239"/>
    </source>
</evidence>
<feature type="compositionally biased region" description="Polar residues" evidence="1">
    <location>
        <begin position="206"/>
        <end position="219"/>
    </location>
</feature>
<name>R9GRN4_9SPHI</name>
<dbReference type="Pfam" id="PF05239">
    <property type="entry name" value="PRC"/>
    <property type="match status" value="1"/>
</dbReference>
<keyword evidence="4" id="KW-1185">Reference proteome</keyword>
<dbReference type="InterPro" id="IPR011033">
    <property type="entry name" value="PRC_barrel-like_sf"/>
</dbReference>
<proteinExistence type="predicted"/>
<dbReference type="Proteomes" id="UP000014174">
    <property type="component" value="Unassembled WGS sequence"/>
</dbReference>
<sequence length="273" mass="30334">MALDDQINENSHLVELGGSDFEIVDGQPNVNGWDVVNEHGHKIGEVAELLFSPESRKVRYLVVDLDDTELSMEDNEPVEKKDGPILIPIGLAELHEQDDEVIVPHVTTAQIMSLPAYEKGNVTPITESQIRSILAGTTVGDALAYNAADFYTHDHFNEEKFYGNRRVPQENETVPIDQSHDQDPSVLDNEDIGTKSNSETLDDLANSESNKKMGTSENIWETADENLIDEDNLKDETRFGAINEDEEDSKREGIRFGSTNRGDSGPDTNINPL</sequence>
<feature type="compositionally biased region" description="Polar residues" evidence="1">
    <location>
        <begin position="257"/>
        <end position="273"/>
    </location>
</feature>
<dbReference type="SUPFAM" id="SSF50346">
    <property type="entry name" value="PRC-barrel domain"/>
    <property type="match status" value="1"/>
</dbReference>
<protein>
    <recommendedName>
        <fullName evidence="2">PRC-barrel domain-containing protein</fullName>
    </recommendedName>
</protein>
<gene>
    <name evidence="3" type="ORF">ADIARSV_2468</name>
</gene>
<feature type="region of interest" description="Disordered" evidence="1">
    <location>
        <begin position="172"/>
        <end position="273"/>
    </location>
</feature>
<evidence type="ECO:0000256" key="1">
    <source>
        <dbReference type="SAM" id="MobiDB-lite"/>
    </source>
</evidence>
<dbReference type="Gene3D" id="3.90.50.10">
    <property type="entry name" value="Photosynthetic Reaction Center, subunit H, domain 2"/>
    <property type="match status" value="1"/>
</dbReference>
<dbReference type="EMBL" id="AQPN01000086">
    <property type="protein sequence ID" value="EOR94386.1"/>
    <property type="molecule type" value="Genomic_DNA"/>
</dbReference>
<feature type="domain" description="PRC-barrel" evidence="2">
    <location>
        <begin position="29"/>
        <end position="104"/>
    </location>
</feature>
<organism evidence="3 4">
    <name type="scientific">Arcticibacter svalbardensis MN12-7</name>
    <dbReference type="NCBI Taxonomy" id="1150600"/>
    <lineage>
        <taxon>Bacteria</taxon>
        <taxon>Pseudomonadati</taxon>
        <taxon>Bacteroidota</taxon>
        <taxon>Sphingobacteriia</taxon>
        <taxon>Sphingobacteriales</taxon>
        <taxon>Sphingobacteriaceae</taxon>
        <taxon>Arcticibacter</taxon>
    </lineage>
</organism>
<dbReference type="GO" id="GO:0019684">
    <property type="term" value="P:photosynthesis, light reaction"/>
    <property type="evidence" value="ECO:0007669"/>
    <property type="project" value="InterPro"/>
</dbReference>
<dbReference type="STRING" id="1150600.ADIARSV_2468"/>
<dbReference type="GO" id="GO:0030077">
    <property type="term" value="C:plasma membrane light-harvesting complex"/>
    <property type="evidence" value="ECO:0007669"/>
    <property type="project" value="InterPro"/>
</dbReference>
<dbReference type="InterPro" id="IPR027275">
    <property type="entry name" value="PRC-brl_dom"/>
</dbReference>
<dbReference type="OrthoDB" id="1422173at2"/>
<dbReference type="RefSeq" id="WP_016195699.1">
    <property type="nucleotide sequence ID" value="NZ_AQPN01000086.1"/>
</dbReference>
<evidence type="ECO:0000313" key="3">
    <source>
        <dbReference type="EMBL" id="EOR94386.1"/>
    </source>
</evidence>
<dbReference type="eggNOG" id="ENOG503313P">
    <property type="taxonomic scope" value="Bacteria"/>
</dbReference>
<feature type="compositionally biased region" description="Acidic residues" evidence="1">
    <location>
        <begin position="222"/>
        <end position="233"/>
    </location>
</feature>
<evidence type="ECO:0000313" key="4">
    <source>
        <dbReference type="Proteomes" id="UP000014174"/>
    </source>
</evidence>
<dbReference type="InterPro" id="IPR014747">
    <property type="entry name" value="Bac_photo_RC_H_C"/>
</dbReference>
<accession>R9GRN4</accession>
<reference evidence="3 4" key="1">
    <citation type="journal article" date="2013" name="Genome Announc.">
        <title>Draft Genome Sequence of Arcticibacter svalbardensis Strain MN12-7T, a Member of the Family Sphingobacteriaceae Isolated from an Arctic Soil Sample.</title>
        <authorList>
            <person name="Shivaji S."/>
            <person name="Ara S."/>
            <person name="Prasad S."/>
            <person name="Manasa B.P."/>
            <person name="Begum Z."/>
            <person name="Singh A."/>
            <person name="Kumar Pinnaka A."/>
        </authorList>
    </citation>
    <scope>NUCLEOTIDE SEQUENCE [LARGE SCALE GENOMIC DNA]</scope>
    <source>
        <strain evidence="3 4">MN12-7</strain>
    </source>
</reference>